<sequence length="72" mass="8077">MRVPKPSKQSYFRLRSVCIMHITKSPDVSHTAPLMREIVAPGTNFLILSSNCSARNSLCTRMRVFNPTLVAV</sequence>
<dbReference type="OrthoDB" id="39002at10239"/>
<name>A7K9Q5_9PHYC</name>
<protein>
    <submittedName>
        <fullName evidence="1">Uncharacterized protein z645R</fullName>
    </submittedName>
</protein>
<evidence type="ECO:0000313" key="2">
    <source>
        <dbReference type="Proteomes" id="UP000202420"/>
    </source>
</evidence>
<dbReference type="EMBL" id="EF101928">
    <property type="protein sequence ID" value="ABT16779.1"/>
    <property type="molecule type" value="Genomic_DNA"/>
</dbReference>
<dbReference type="KEGG" id="vg:5470318"/>
<evidence type="ECO:0000313" key="1">
    <source>
        <dbReference type="EMBL" id="ABT16779.1"/>
    </source>
</evidence>
<dbReference type="RefSeq" id="YP_001427126.1">
    <property type="nucleotide sequence ID" value="NC_008724.1"/>
</dbReference>
<dbReference type="GeneID" id="5470318"/>
<gene>
    <name evidence="1" type="primary">z645R</name>
    <name evidence="1" type="ORF">ATCV1_z645R</name>
</gene>
<keyword evidence="2" id="KW-1185">Reference proteome</keyword>
<organism evidence="1 2">
    <name type="scientific">Chlorovirus heliozoae</name>
    <dbReference type="NCBI Taxonomy" id="322019"/>
    <lineage>
        <taxon>Viruses</taxon>
        <taxon>Varidnaviria</taxon>
        <taxon>Bamfordvirae</taxon>
        <taxon>Nucleocytoviricota</taxon>
        <taxon>Megaviricetes</taxon>
        <taxon>Algavirales</taxon>
        <taxon>Phycodnaviridae</taxon>
        <taxon>Chlorovirus</taxon>
    </lineage>
</organism>
<dbReference type="Proteomes" id="UP000202420">
    <property type="component" value="Segment"/>
</dbReference>
<reference evidence="1 2" key="1">
    <citation type="submission" date="2006-09" db="EMBL/GenBank/DDBJ databases">
        <title>Sequence and annotation of the 288-kb ATCV-1 virus that infects an endosymbiotic Chlorella strain of the heliozoon Acanthocystis turfacea.</title>
        <authorList>
            <person name="Fitzgerald L.A."/>
            <person name="Graves M.V."/>
            <person name="Li X."/>
            <person name="Pfitzner A.J.P."/>
            <person name="Hartigan J."/>
            <person name="Van Etten J.L."/>
        </authorList>
    </citation>
    <scope>NUCLEOTIDE SEQUENCE [LARGE SCALE GENOMIC DNA]</scope>
    <source>
        <strain evidence="1 2">ATCV-1</strain>
    </source>
</reference>
<proteinExistence type="predicted"/>
<accession>A7K9Q5</accession>